<feature type="region of interest" description="Disordered" evidence="1">
    <location>
        <begin position="300"/>
        <end position="320"/>
    </location>
</feature>
<gene>
    <name evidence="2" type="ORF">FB476_2873</name>
</gene>
<sequence>MSHKDRDAERAAQLLAALAPDGTVNLRRLRSFVPAEWAHKTSVGLDGVIRIAAPKNGFIRLEAPAPCGAHPALDAAAASGPTSGPASDPDLTTPPLREVVADQLREGLEEGLEALAPSLSRQPLAGEEAVGALETVHGLSSLLESARLHAARELAARTAEKMLRVKGVTSPDELSPTARERWRARAKSVTAAELATATGMGLGAARTVVAIATAPDACARPVQQALDAGIARWELVAAWWRRCTHLPHESGAEIARTLFGMDVPLGEVAPERLTPDGELSTAPWAKKQFLDALEREVRRQEGADPLAQRARREAQHRSRDAYAVVDDDGSAQLVVTGDAASVTACVERLHTIAVRARREGDPRGVPALRSDAARALLLHGTLPLPALGEDADLLTPDDIARLVDVISGTPAHELHVVVPWDVLAGHAAVNAGAPSDGAGAGRARPSATPGSDGAGSSASDSDGATASADRDSPDADADADAHHLPGVARVLATRSTFLTADEVRRIAGRPGTTIYRLLTDPADGRCLERSLTRYSPDRAMRAQLRAADVMSRAPGSTLPSGRCDLDHVEEYLLGGRTTESNLQSLDRTWHALKTEKFWDATMDESRNVTWESFWGRPHRTRVHDYRQYLGRVRPHEDPSVPAAARSADVPPGTGLSPDERRHLASLLVYAALAHRDLGARLEADDDDPEAGSDHDVRDAIWLRCTRPDGRRTTGPRPGTPSPETMRDLDPRAVLDSSDWTTLGTAADGGGAHDATQRDGADGDVVDGRWGSRHPGPPPF</sequence>
<evidence type="ECO:0000256" key="1">
    <source>
        <dbReference type="SAM" id="MobiDB-lite"/>
    </source>
</evidence>
<organism evidence="2 3">
    <name type="scientific">Ornithinimicrobium humiphilum</name>
    <dbReference type="NCBI Taxonomy" id="125288"/>
    <lineage>
        <taxon>Bacteria</taxon>
        <taxon>Bacillati</taxon>
        <taxon>Actinomycetota</taxon>
        <taxon>Actinomycetes</taxon>
        <taxon>Micrococcales</taxon>
        <taxon>Ornithinimicrobiaceae</taxon>
        <taxon>Ornithinimicrobium</taxon>
    </lineage>
</organism>
<dbReference type="Proteomes" id="UP000315133">
    <property type="component" value="Unassembled WGS sequence"/>
</dbReference>
<feature type="region of interest" description="Disordered" evidence="1">
    <location>
        <begin position="434"/>
        <end position="480"/>
    </location>
</feature>
<feature type="region of interest" description="Disordered" evidence="1">
    <location>
        <begin position="72"/>
        <end position="93"/>
    </location>
</feature>
<reference evidence="2 3" key="1">
    <citation type="submission" date="2019-06" db="EMBL/GenBank/DDBJ databases">
        <title>Sequencing the genomes of 1000 actinobacteria strains.</title>
        <authorList>
            <person name="Klenk H.-P."/>
        </authorList>
    </citation>
    <scope>NUCLEOTIDE SEQUENCE [LARGE SCALE GENOMIC DNA]</scope>
    <source>
        <strain evidence="2 3">DSM 12362</strain>
    </source>
</reference>
<keyword evidence="3" id="KW-1185">Reference proteome</keyword>
<evidence type="ECO:0008006" key="4">
    <source>
        <dbReference type="Google" id="ProtNLM"/>
    </source>
</evidence>
<feature type="region of interest" description="Disordered" evidence="1">
    <location>
        <begin position="704"/>
        <end position="779"/>
    </location>
</feature>
<dbReference type="AlphaFoldDB" id="A0A543K7V3"/>
<dbReference type="CDD" id="cd00085">
    <property type="entry name" value="HNHc"/>
    <property type="match status" value="1"/>
</dbReference>
<accession>A0A543K7V3</accession>
<comment type="caution">
    <text evidence="2">The sequence shown here is derived from an EMBL/GenBank/DDBJ whole genome shotgun (WGS) entry which is preliminary data.</text>
</comment>
<protein>
    <recommendedName>
        <fullName evidence="4">HNH endonuclease</fullName>
    </recommendedName>
</protein>
<name>A0A543K7V3_9MICO</name>
<evidence type="ECO:0000313" key="2">
    <source>
        <dbReference type="EMBL" id="TQM91147.1"/>
    </source>
</evidence>
<dbReference type="OrthoDB" id="4849997at2"/>
<feature type="compositionally biased region" description="Low complexity" evidence="1">
    <location>
        <begin position="445"/>
        <end position="467"/>
    </location>
</feature>
<dbReference type="InterPro" id="IPR003615">
    <property type="entry name" value="HNH_nuc"/>
</dbReference>
<dbReference type="EMBL" id="VFPU01000002">
    <property type="protein sequence ID" value="TQM91147.1"/>
    <property type="molecule type" value="Genomic_DNA"/>
</dbReference>
<evidence type="ECO:0000313" key="3">
    <source>
        <dbReference type="Proteomes" id="UP000315133"/>
    </source>
</evidence>
<proteinExistence type="predicted"/>
<feature type="region of interest" description="Disordered" evidence="1">
    <location>
        <begin position="633"/>
        <end position="658"/>
    </location>
</feature>
<feature type="compositionally biased region" description="Basic and acidic residues" evidence="1">
    <location>
        <begin position="468"/>
        <end position="480"/>
    </location>
</feature>
<dbReference type="RefSeq" id="WP_141820585.1">
    <property type="nucleotide sequence ID" value="NZ_BAAAIL010000001.1"/>
</dbReference>
<feature type="compositionally biased region" description="Basic and acidic residues" evidence="1">
    <location>
        <begin position="310"/>
        <end position="320"/>
    </location>
</feature>
<feature type="compositionally biased region" description="Low complexity" evidence="1">
    <location>
        <begin position="74"/>
        <end position="90"/>
    </location>
</feature>